<dbReference type="OrthoDB" id="9788539at2"/>
<dbReference type="GO" id="GO:0004725">
    <property type="term" value="F:protein tyrosine phosphatase activity"/>
    <property type="evidence" value="ECO:0007669"/>
    <property type="project" value="UniProtKB-UniRule"/>
</dbReference>
<keyword evidence="7" id="KW-1185">Reference proteome</keyword>
<dbReference type="RefSeq" id="WP_091612997.1">
    <property type="nucleotide sequence ID" value="NZ_FNNC01000002.1"/>
</dbReference>
<evidence type="ECO:0000256" key="2">
    <source>
        <dbReference type="ARBA" id="ARBA00022801"/>
    </source>
</evidence>
<organism evidence="6 7">
    <name type="scientific">Marinococcus luteus</name>
    <dbReference type="NCBI Taxonomy" id="1122204"/>
    <lineage>
        <taxon>Bacteria</taxon>
        <taxon>Bacillati</taxon>
        <taxon>Bacillota</taxon>
        <taxon>Bacilli</taxon>
        <taxon>Bacillales</taxon>
        <taxon>Bacillaceae</taxon>
        <taxon>Marinococcus</taxon>
    </lineage>
</organism>
<sequence length="269" mass="30785">MGQTKGVEELIDINSYILNDEDGTAEKENNVRQLLAQYQEAGMTDIIAAPKQWQGNDKHPGDTIPFLIEQFQKQWSGELGAVHIHPGQCVRLTDTLVNELKTEEALTLNGSRYVLVDWSEELSYHQMHAYLHELRMEGYMPILAEPEKEPGFQQHPEELYRLIKDGSLAQVNAGSFSKSAPKPQRHLAEKMVQYRWANIAANFTIDSFEEDLSMETAFTSIEKLAGRDYAQMLKDNAACVLGNRYVSTEEPFSLKEKRRWFMPNLFKAK</sequence>
<dbReference type="EMBL" id="FNNC01000002">
    <property type="protein sequence ID" value="SDW43876.1"/>
    <property type="molecule type" value="Genomic_DNA"/>
</dbReference>
<dbReference type="Proteomes" id="UP000199488">
    <property type="component" value="Unassembled WGS sequence"/>
</dbReference>
<dbReference type="STRING" id="1122204.SAMN05421781_1430"/>
<dbReference type="AlphaFoldDB" id="A0A1H2TIP2"/>
<gene>
    <name evidence="6" type="ORF">SAMN05421781_1430</name>
</gene>
<evidence type="ECO:0000256" key="5">
    <source>
        <dbReference type="PIRNR" id="PIRNR016557"/>
    </source>
</evidence>
<evidence type="ECO:0000313" key="6">
    <source>
        <dbReference type="EMBL" id="SDW43876.1"/>
    </source>
</evidence>
<dbReference type="PANTHER" id="PTHR39181:SF1">
    <property type="entry name" value="TYROSINE-PROTEIN PHOSPHATASE YWQE"/>
    <property type="match status" value="1"/>
</dbReference>
<evidence type="ECO:0000313" key="7">
    <source>
        <dbReference type="Proteomes" id="UP000199488"/>
    </source>
</evidence>
<dbReference type="EC" id="3.1.3.48" evidence="5"/>
<reference evidence="6 7" key="1">
    <citation type="submission" date="2016-10" db="EMBL/GenBank/DDBJ databases">
        <authorList>
            <person name="de Groot N.N."/>
        </authorList>
    </citation>
    <scope>NUCLEOTIDE SEQUENCE [LARGE SCALE GENOMIC DNA]</scope>
    <source>
        <strain evidence="6 7">DSM 23126</strain>
    </source>
</reference>
<comment type="catalytic activity">
    <reaction evidence="4 5">
        <text>O-phospho-L-tyrosyl-[protein] + H2O = L-tyrosyl-[protein] + phosphate</text>
        <dbReference type="Rhea" id="RHEA:10684"/>
        <dbReference type="Rhea" id="RHEA-COMP:10136"/>
        <dbReference type="Rhea" id="RHEA-COMP:20101"/>
        <dbReference type="ChEBI" id="CHEBI:15377"/>
        <dbReference type="ChEBI" id="CHEBI:43474"/>
        <dbReference type="ChEBI" id="CHEBI:46858"/>
        <dbReference type="ChEBI" id="CHEBI:61978"/>
        <dbReference type="EC" id="3.1.3.48"/>
    </reaction>
</comment>
<accession>A0A1H2TIP2</accession>
<proteinExistence type="inferred from homology"/>
<evidence type="ECO:0000256" key="3">
    <source>
        <dbReference type="ARBA" id="ARBA00022912"/>
    </source>
</evidence>
<evidence type="ECO:0000256" key="4">
    <source>
        <dbReference type="ARBA" id="ARBA00051722"/>
    </source>
</evidence>
<dbReference type="Pfam" id="PF19567">
    <property type="entry name" value="CpsB_CapC"/>
    <property type="match status" value="1"/>
</dbReference>
<dbReference type="GO" id="GO:0030145">
    <property type="term" value="F:manganese ion binding"/>
    <property type="evidence" value="ECO:0007669"/>
    <property type="project" value="UniProtKB-UniRule"/>
</dbReference>
<dbReference type="InterPro" id="IPR016667">
    <property type="entry name" value="Caps_polysacc_synth_CpsB/CapC"/>
</dbReference>
<name>A0A1H2TIP2_9BACI</name>
<dbReference type="PANTHER" id="PTHR39181">
    <property type="entry name" value="TYROSINE-PROTEIN PHOSPHATASE YWQE"/>
    <property type="match status" value="1"/>
</dbReference>
<comment type="similarity">
    <text evidence="1 5">Belongs to the metallo-dependent hydrolases superfamily. CpsB/CapC family.</text>
</comment>
<dbReference type="PIRSF" id="PIRSF016557">
    <property type="entry name" value="Caps_synth_CpsB"/>
    <property type="match status" value="1"/>
</dbReference>
<protein>
    <recommendedName>
        <fullName evidence="5">Tyrosine-protein phosphatase</fullName>
        <ecNumber evidence="5">3.1.3.48</ecNumber>
    </recommendedName>
</protein>
<keyword evidence="2 5" id="KW-0378">Hydrolase</keyword>
<keyword evidence="3 5" id="KW-0904">Protein phosphatase</keyword>
<dbReference type="Gene3D" id="3.20.20.140">
    <property type="entry name" value="Metal-dependent hydrolases"/>
    <property type="match status" value="1"/>
</dbReference>
<evidence type="ECO:0000256" key="1">
    <source>
        <dbReference type="ARBA" id="ARBA00005750"/>
    </source>
</evidence>